<evidence type="ECO:0000256" key="11">
    <source>
        <dbReference type="ARBA" id="ARBA00023310"/>
    </source>
</evidence>
<keyword evidence="8 14" id="KW-1133">Transmembrane helix</keyword>
<evidence type="ECO:0000256" key="16">
    <source>
        <dbReference type="SAM" id="Coils"/>
    </source>
</evidence>
<keyword evidence="3 14" id="KW-0813">Transport</keyword>
<accession>A0ABQ4CUB5</accession>
<dbReference type="SUPFAM" id="SSF81573">
    <property type="entry name" value="F1F0 ATP synthase subunit B, membrane domain"/>
    <property type="match status" value="1"/>
</dbReference>
<gene>
    <name evidence="14" type="primary">atpF</name>
    <name evidence="18" type="ORF">Asi02nite_44030</name>
</gene>
<evidence type="ECO:0000256" key="4">
    <source>
        <dbReference type="ARBA" id="ARBA00022475"/>
    </source>
</evidence>
<keyword evidence="11 14" id="KW-0066">ATP synthesis</keyword>
<dbReference type="InterPro" id="IPR002146">
    <property type="entry name" value="ATP_synth_b/b'su_bac/chlpt"/>
</dbReference>
<evidence type="ECO:0000256" key="5">
    <source>
        <dbReference type="ARBA" id="ARBA00022547"/>
    </source>
</evidence>
<comment type="subunit">
    <text evidence="13 14">F-type ATPases have 2 components, F(1) - the catalytic core - and F(0) - the membrane proton channel. F(1) has five subunits: alpha(3), beta(3), gamma(1), delta(1), epsilon(1). F(0) has three main subunits: a(1), b(2) and c(10-14). The alpha and beta chains form an alternating ring which encloses part of the gamma chain. F(1) is attached to F(0) by a central stalk formed by the gamma and epsilon chains, while a peripheral stalk is formed by the delta and b chains.</text>
</comment>
<dbReference type="Gene3D" id="1.20.5.620">
    <property type="entry name" value="F1F0 ATP synthase subunit B, membrane domain"/>
    <property type="match status" value="1"/>
</dbReference>
<dbReference type="Pfam" id="PF00430">
    <property type="entry name" value="ATP-synt_B"/>
    <property type="match status" value="1"/>
</dbReference>
<feature type="region of interest" description="Disordered" evidence="17">
    <location>
        <begin position="149"/>
        <end position="179"/>
    </location>
</feature>
<evidence type="ECO:0000256" key="12">
    <source>
        <dbReference type="ARBA" id="ARBA00025198"/>
    </source>
</evidence>
<evidence type="ECO:0000256" key="10">
    <source>
        <dbReference type="ARBA" id="ARBA00023136"/>
    </source>
</evidence>
<keyword evidence="4 14" id="KW-1003">Cell membrane</keyword>
<protein>
    <recommendedName>
        <fullName evidence="14">ATP synthase subunit b</fullName>
    </recommendedName>
    <alternativeName>
        <fullName evidence="14">ATP synthase F(0) sector subunit b</fullName>
    </alternativeName>
    <alternativeName>
        <fullName evidence="14">ATPase subunit I</fullName>
    </alternativeName>
    <alternativeName>
        <fullName evidence="14">F-type ATPase subunit b</fullName>
        <shortName evidence="14">F-ATPase subunit b</shortName>
    </alternativeName>
</protein>
<keyword evidence="9 14" id="KW-0406">Ion transport</keyword>
<dbReference type="InterPro" id="IPR050059">
    <property type="entry name" value="ATP_synthase_B_chain"/>
</dbReference>
<evidence type="ECO:0000256" key="13">
    <source>
        <dbReference type="ARBA" id="ARBA00025830"/>
    </source>
</evidence>
<dbReference type="PANTHER" id="PTHR33445:SF1">
    <property type="entry name" value="ATP SYNTHASE SUBUNIT B"/>
    <property type="match status" value="1"/>
</dbReference>
<dbReference type="NCBIfam" id="TIGR01144">
    <property type="entry name" value="ATP_synt_b"/>
    <property type="match status" value="1"/>
</dbReference>
<evidence type="ECO:0000256" key="8">
    <source>
        <dbReference type="ARBA" id="ARBA00022989"/>
    </source>
</evidence>
<feature type="compositionally biased region" description="Polar residues" evidence="17">
    <location>
        <begin position="165"/>
        <end position="179"/>
    </location>
</feature>
<comment type="function">
    <text evidence="14">Component of the F(0) channel, it forms part of the peripheral stalk, linking F(1) to F(0).</text>
</comment>
<comment type="subcellular location">
    <subcellularLocation>
        <location evidence="1 14">Cell membrane</location>
        <topology evidence="1 14">Single-pass membrane protein</topology>
    </subcellularLocation>
</comment>
<evidence type="ECO:0000256" key="1">
    <source>
        <dbReference type="ARBA" id="ARBA00004162"/>
    </source>
</evidence>
<keyword evidence="5 14" id="KW-0138">CF(0)</keyword>
<feature type="transmembrane region" description="Helical" evidence="14">
    <location>
        <begin position="18"/>
        <end position="37"/>
    </location>
</feature>
<dbReference type="InterPro" id="IPR028987">
    <property type="entry name" value="ATP_synth_B-like_membr_sf"/>
</dbReference>
<keyword evidence="7 14" id="KW-0375">Hydrogen ion transport</keyword>
<evidence type="ECO:0000256" key="15">
    <source>
        <dbReference type="RuleBase" id="RU003848"/>
    </source>
</evidence>
<comment type="similarity">
    <text evidence="2 14 15">Belongs to the ATPase B chain family.</text>
</comment>
<evidence type="ECO:0000256" key="17">
    <source>
        <dbReference type="SAM" id="MobiDB-lite"/>
    </source>
</evidence>
<dbReference type="Proteomes" id="UP000604117">
    <property type="component" value="Unassembled WGS sequence"/>
</dbReference>
<dbReference type="EMBL" id="BONE01000036">
    <property type="protein sequence ID" value="GIF74885.1"/>
    <property type="molecule type" value="Genomic_DNA"/>
</dbReference>
<dbReference type="RefSeq" id="WP_203715773.1">
    <property type="nucleotide sequence ID" value="NZ_BONE01000036.1"/>
</dbReference>
<evidence type="ECO:0000256" key="14">
    <source>
        <dbReference type="HAMAP-Rule" id="MF_01398"/>
    </source>
</evidence>
<feature type="coiled-coil region" evidence="16">
    <location>
        <begin position="55"/>
        <end position="96"/>
    </location>
</feature>
<comment type="caution">
    <text evidence="18">The sequence shown here is derived from an EMBL/GenBank/DDBJ whole genome shotgun (WGS) entry which is preliminary data.</text>
</comment>
<evidence type="ECO:0000256" key="7">
    <source>
        <dbReference type="ARBA" id="ARBA00022781"/>
    </source>
</evidence>
<dbReference type="HAMAP" id="MF_01398">
    <property type="entry name" value="ATP_synth_b_bprime"/>
    <property type="match status" value="1"/>
</dbReference>
<reference evidence="18 19" key="1">
    <citation type="submission" date="2021-01" db="EMBL/GenBank/DDBJ databases">
        <title>Whole genome shotgun sequence of Asanoa siamensis NBRC 107932.</title>
        <authorList>
            <person name="Komaki H."/>
            <person name="Tamura T."/>
        </authorList>
    </citation>
    <scope>NUCLEOTIDE SEQUENCE [LARGE SCALE GENOMIC DNA]</scope>
    <source>
        <strain evidence="18 19">NBRC 107932</strain>
    </source>
</reference>
<proteinExistence type="inferred from homology"/>
<organism evidence="18 19">
    <name type="scientific">Asanoa siamensis</name>
    <dbReference type="NCBI Taxonomy" id="926357"/>
    <lineage>
        <taxon>Bacteria</taxon>
        <taxon>Bacillati</taxon>
        <taxon>Actinomycetota</taxon>
        <taxon>Actinomycetes</taxon>
        <taxon>Micromonosporales</taxon>
        <taxon>Micromonosporaceae</taxon>
        <taxon>Asanoa</taxon>
    </lineage>
</organism>
<keyword evidence="19" id="KW-1185">Reference proteome</keyword>
<dbReference type="PANTHER" id="PTHR33445">
    <property type="entry name" value="ATP SYNTHASE SUBUNIT B', CHLOROPLASTIC"/>
    <property type="match status" value="1"/>
</dbReference>
<dbReference type="InterPro" id="IPR005864">
    <property type="entry name" value="ATP_synth_F0_bsu_bac"/>
</dbReference>
<evidence type="ECO:0000256" key="2">
    <source>
        <dbReference type="ARBA" id="ARBA00005513"/>
    </source>
</evidence>
<comment type="function">
    <text evidence="12 14">F(1)F(0) ATP synthase produces ATP from ADP in the presence of a proton or sodium gradient. F-type ATPases consist of two structural domains, F(1) containing the extramembraneous catalytic core and F(0) containing the membrane proton channel, linked together by a central stalk and a peripheral stalk. During catalysis, ATP synthesis in the catalytic domain of F(1) is coupled via a rotary mechanism of the central stalk subunits to proton translocation.</text>
</comment>
<evidence type="ECO:0000313" key="18">
    <source>
        <dbReference type="EMBL" id="GIF74885.1"/>
    </source>
</evidence>
<evidence type="ECO:0000256" key="9">
    <source>
        <dbReference type="ARBA" id="ARBA00023065"/>
    </source>
</evidence>
<keyword evidence="16" id="KW-0175">Coiled coil</keyword>
<evidence type="ECO:0000256" key="6">
    <source>
        <dbReference type="ARBA" id="ARBA00022692"/>
    </source>
</evidence>
<name>A0ABQ4CUB5_9ACTN</name>
<evidence type="ECO:0000256" key="3">
    <source>
        <dbReference type="ARBA" id="ARBA00022448"/>
    </source>
</evidence>
<evidence type="ECO:0000313" key="19">
    <source>
        <dbReference type="Proteomes" id="UP000604117"/>
    </source>
</evidence>
<sequence>MLLSAADTRAIIPQWPEVLVGAVAFALLCLVLMKVVFPRMERLFAARADAIDGGLARAEAARAQAERVRDDYRQRLAEARAEAAGIREEARTEAAEIRAEALAAARAEADAIIAAGRARLAAERAAVQQGLLPDIDRLAGVLATRILDGPSAHRGHSRANAPGQGLNSSTSPSNNHRPA</sequence>
<keyword evidence="6 14" id="KW-0812">Transmembrane</keyword>
<keyword evidence="10 14" id="KW-0472">Membrane</keyword>